<dbReference type="EMBL" id="JABBNI010000065">
    <property type="protein sequence ID" value="NMM65472.1"/>
    <property type="molecule type" value="Genomic_DNA"/>
</dbReference>
<evidence type="ECO:0000313" key="1">
    <source>
        <dbReference type="EMBL" id="NMM65472.1"/>
    </source>
</evidence>
<dbReference type="RefSeq" id="WP_169299891.1">
    <property type="nucleotide sequence ID" value="NZ_JABBNI010000065.1"/>
</dbReference>
<protein>
    <submittedName>
        <fullName evidence="1">Uncharacterized protein</fullName>
    </submittedName>
</protein>
<evidence type="ECO:0000313" key="2">
    <source>
        <dbReference type="Proteomes" id="UP000537131"/>
    </source>
</evidence>
<accession>A0A7Y0ELS6</accession>
<gene>
    <name evidence="1" type="ORF">HBE96_23115</name>
</gene>
<dbReference type="Proteomes" id="UP000537131">
    <property type="component" value="Unassembled WGS sequence"/>
</dbReference>
<dbReference type="AlphaFoldDB" id="A0A7Y0ELS6"/>
<organism evidence="1 2">
    <name type="scientific">Clostridium muellerianum</name>
    <dbReference type="NCBI Taxonomy" id="2716538"/>
    <lineage>
        <taxon>Bacteria</taxon>
        <taxon>Bacillati</taxon>
        <taxon>Bacillota</taxon>
        <taxon>Clostridia</taxon>
        <taxon>Eubacteriales</taxon>
        <taxon>Clostridiaceae</taxon>
        <taxon>Clostridium</taxon>
    </lineage>
</organism>
<reference evidence="1 2" key="1">
    <citation type="submission" date="2020-06" db="EMBL/GenBank/DDBJ databases">
        <title>Complete Genome Sequence of Clostridium muelleri sp. nov. P21T, an Acid-Alcohol Producing Acetogen Isolated from Old Hay.</title>
        <authorList>
            <person name="Duncan K.E."/>
            <person name="Tanner R.S."/>
        </authorList>
    </citation>
    <scope>NUCLEOTIDE SEQUENCE [LARGE SCALE GENOMIC DNA]</scope>
    <source>
        <strain evidence="1 2">P21</strain>
    </source>
</reference>
<proteinExistence type="predicted"/>
<keyword evidence="2" id="KW-1185">Reference proteome</keyword>
<comment type="caution">
    <text evidence="1">The sequence shown here is derived from an EMBL/GenBank/DDBJ whole genome shotgun (WGS) entry which is preliminary data.</text>
</comment>
<sequence>MAKKKTNEAKNFKKGYESVFDEIDFLFKNIGKEVIEMETKKIFKRAIALELIASKKHNFLYTEPNRNKTGFSVFIFEKTPELLTDLTKLTQHN</sequence>
<name>A0A7Y0ELS6_9CLOT</name>